<organism evidence="1 2">
    <name type="scientific">Solibacillus palustris</name>
    <dbReference type="NCBI Taxonomy" id="2908203"/>
    <lineage>
        <taxon>Bacteria</taxon>
        <taxon>Bacillati</taxon>
        <taxon>Bacillota</taxon>
        <taxon>Bacilli</taxon>
        <taxon>Bacillales</taxon>
        <taxon>Caryophanaceae</taxon>
        <taxon>Solibacillus</taxon>
    </lineage>
</organism>
<protein>
    <submittedName>
        <fullName evidence="1">Uncharacterized protein</fullName>
    </submittedName>
</protein>
<accession>A0ABS9UBC2</accession>
<evidence type="ECO:0000313" key="1">
    <source>
        <dbReference type="EMBL" id="MCH7321629.1"/>
    </source>
</evidence>
<proteinExistence type="predicted"/>
<comment type="caution">
    <text evidence="1">The sequence shown here is derived from an EMBL/GenBank/DDBJ whole genome shotgun (WGS) entry which is preliminary data.</text>
</comment>
<evidence type="ECO:0000313" key="2">
    <source>
        <dbReference type="Proteomes" id="UP001316087"/>
    </source>
</evidence>
<dbReference type="SUPFAM" id="SSF102405">
    <property type="entry name" value="MCP/YpsA-like"/>
    <property type="match status" value="1"/>
</dbReference>
<gene>
    <name evidence="1" type="ORF">LZ480_06945</name>
</gene>
<sequence length="49" mass="5335">MNISVYCGASLGNNDLYEEAAKSLGKWIAEIHDLKGSNILKPDSNKVVK</sequence>
<dbReference type="EMBL" id="JAKZFC010000002">
    <property type="protein sequence ID" value="MCH7321629.1"/>
    <property type="molecule type" value="Genomic_DNA"/>
</dbReference>
<dbReference type="RefSeq" id="WP_241368691.1">
    <property type="nucleotide sequence ID" value="NZ_JAKZFC010000002.1"/>
</dbReference>
<dbReference type="Gene3D" id="3.40.50.450">
    <property type="match status" value="1"/>
</dbReference>
<reference evidence="1 2" key="1">
    <citation type="submission" date="2022-03" db="EMBL/GenBank/DDBJ databases">
        <authorList>
            <person name="Jo J.-H."/>
            <person name="Im W.-T."/>
        </authorList>
    </citation>
    <scope>NUCLEOTIDE SEQUENCE [LARGE SCALE GENOMIC DNA]</scope>
    <source>
        <strain evidence="1 2">MA9</strain>
    </source>
</reference>
<keyword evidence="2" id="KW-1185">Reference proteome</keyword>
<name>A0ABS9UBC2_9BACL</name>
<dbReference type="Proteomes" id="UP001316087">
    <property type="component" value="Unassembled WGS sequence"/>
</dbReference>